<accession>A0ABQ7GP21</accession>
<name>A0ABQ7GP21_DUNSA</name>
<sequence length="68" mass="7182">MGIRTSCKIGKGLEGEGLSLQAGSSNSNGLNAGAWRMLGDGQGDQACELAAVMDYDFLNLVRRYSKAQ</sequence>
<reference evidence="1" key="1">
    <citation type="submission" date="2017-08" db="EMBL/GenBank/DDBJ databases">
        <authorList>
            <person name="Polle J.E."/>
            <person name="Barry K."/>
            <person name="Cushman J."/>
            <person name="Schmutz J."/>
            <person name="Tran D."/>
            <person name="Hathwaick L.T."/>
            <person name="Yim W.C."/>
            <person name="Jenkins J."/>
            <person name="Mckie-Krisberg Z.M."/>
            <person name="Prochnik S."/>
            <person name="Lindquist E."/>
            <person name="Dockter R.B."/>
            <person name="Adam C."/>
            <person name="Molina H."/>
            <person name="Bunkerborg J."/>
            <person name="Jin E."/>
            <person name="Buchheim M."/>
            <person name="Magnuson J."/>
        </authorList>
    </citation>
    <scope>NUCLEOTIDE SEQUENCE</scope>
    <source>
        <strain evidence="1">CCAP 19/18</strain>
    </source>
</reference>
<dbReference type="Proteomes" id="UP000815325">
    <property type="component" value="Unassembled WGS sequence"/>
</dbReference>
<organism evidence="1 2">
    <name type="scientific">Dunaliella salina</name>
    <name type="common">Green alga</name>
    <name type="synonym">Protococcus salinus</name>
    <dbReference type="NCBI Taxonomy" id="3046"/>
    <lineage>
        <taxon>Eukaryota</taxon>
        <taxon>Viridiplantae</taxon>
        <taxon>Chlorophyta</taxon>
        <taxon>core chlorophytes</taxon>
        <taxon>Chlorophyceae</taxon>
        <taxon>CS clade</taxon>
        <taxon>Chlamydomonadales</taxon>
        <taxon>Dunaliellaceae</taxon>
        <taxon>Dunaliella</taxon>
    </lineage>
</organism>
<gene>
    <name evidence="1" type="ORF">DUNSADRAFT_6034</name>
</gene>
<protein>
    <submittedName>
        <fullName evidence="1">Uncharacterized protein</fullName>
    </submittedName>
</protein>
<evidence type="ECO:0000313" key="2">
    <source>
        <dbReference type="Proteomes" id="UP000815325"/>
    </source>
</evidence>
<keyword evidence="2" id="KW-1185">Reference proteome</keyword>
<evidence type="ECO:0000313" key="1">
    <source>
        <dbReference type="EMBL" id="KAF5836347.1"/>
    </source>
</evidence>
<dbReference type="EMBL" id="MU069663">
    <property type="protein sequence ID" value="KAF5836347.1"/>
    <property type="molecule type" value="Genomic_DNA"/>
</dbReference>
<comment type="caution">
    <text evidence="1">The sequence shown here is derived from an EMBL/GenBank/DDBJ whole genome shotgun (WGS) entry which is preliminary data.</text>
</comment>
<proteinExistence type="predicted"/>